<keyword evidence="3" id="KW-1185">Reference proteome</keyword>
<dbReference type="PANTHER" id="PTHR43135">
    <property type="entry name" value="ALPHA-D-RIBOSE 1-METHYLPHOSPHONATE 5-TRIPHOSPHATE DIPHOSPHATASE"/>
    <property type="match status" value="1"/>
</dbReference>
<dbReference type="InterPro" id="IPR051781">
    <property type="entry name" value="Metallo-dep_Hydrolase"/>
</dbReference>
<dbReference type="InterPro" id="IPR032466">
    <property type="entry name" value="Metal_Hydrolase"/>
</dbReference>
<proteinExistence type="predicted"/>
<name>A0A432WQD0_9GAMM</name>
<dbReference type="OrthoDB" id="6190564at2"/>
<dbReference type="SUPFAM" id="SSF51338">
    <property type="entry name" value="Composite domain of metallo-dependent hydrolases"/>
    <property type="match status" value="1"/>
</dbReference>
<dbReference type="RefSeq" id="WP_126808383.1">
    <property type="nucleotide sequence ID" value="NZ_PIPP01000005.1"/>
</dbReference>
<dbReference type="AlphaFoldDB" id="A0A432WQD0"/>
<dbReference type="Gene3D" id="3.20.20.140">
    <property type="entry name" value="Metal-dependent hydrolases"/>
    <property type="match status" value="1"/>
</dbReference>
<gene>
    <name evidence="2" type="ORF">CWE13_10465</name>
</gene>
<keyword evidence="2" id="KW-0378">Hydrolase</keyword>
<evidence type="ECO:0000313" key="2">
    <source>
        <dbReference type="EMBL" id="RUO35958.1"/>
    </source>
</evidence>
<dbReference type="GO" id="GO:0016810">
    <property type="term" value="F:hydrolase activity, acting on carbon-nitrogen (but not peptide) bonds"/>
    <property type="evidence" value="ECO:0007669"/>
    <property type="project" value="InterPro"/>
</dbReference>
<dbReference type="SUPFAM" id="SSF51556">
    <property type="entry name" value="Metallo-dependent hydrolases"/>
    <property type="match status" value="1"/>
</dbReference>
<dbReference type="EMBL" id="PIPP01000005">
    <property type="protein sequence ID" value="RUO35958.1"/>
    <property type="molecule type" value="Genomic_DNA"/>
</dbReference>
<evidence type="ECO:0000259" key="1">
    <source>
        <dbReference type="Pfam" id="PF01979"/>
    </source>
</evidence>
<sequence length="455" mass="50014">MTRFIGSLSILLAASLLVGCEKAPQDLPSGPPLNASLVITNVNVIDWDGRDARISNDQAVVIQNGRIIEVIDSQLLPSLTAGTERIDGNNSYILPGFTEMHGHVPPATDFGELPATYADDMLFLYIANGVTTVRGMLGYPHQLELKSDIADGTRMGPTLYLAGPSFNGNSIESAEDATQRVLTQSGDGWDLLKIHPGLTLTEYQALARTAREANIDFAGHVPSEVGLKNALAEGQRTIDHLDGYLEYVDALNRPISDEELQTLVELTLSHETAIVPTQALWSTLIGAEDPARLAQYPELAFVPESVRQSWLNYYNRPSMAYFNQSHADIQQQNRQHLLKALHDADATIIFGTDAPQLFSVPGFSIHHEIEKMQAAGMPLEAIYYSATAAAGYYFADKDNFGHIKAGQRADFMLLKDNPLESADALKNPLGVVVRGQWLSREAIDERLSDIRRRYN</sequence>
<dbReference type="Proteomes" id="UP000286934">
    <property type="component" value="Unassembled WGS sequence"/>
</dbReference>
<dbReference type="PROSITE" id="PS51257">
    <property type="entry name" value="PROKAR_LIPOPROTEIN"/>
    <property type="match status" value="1"/>
</dbReference>
<organism evidence="2 3">
    <name type="scientific">Aliidiomarina shirensis</name>
    <dbReference type="NCBI Taxonomy" id="1048642"/>
    <lineage>
        <taxon>Bacteria</taxon>
        <taxon>Pseudomonadati</taxon>
        <taxon>Pseudomonadota</taxon>
        <taxon>Gammaproteobacteria</taxon>
        <taxon>Alteromonadales</taxon>
        <taxon>Idiomarinaceae</taxon>
        <taxon>Aliidiomarina</taxon>
    </lineage>
</organism>
<dbReference type="InterPro" id="IPR011059">
    <property type="entry name" value="Metal-dep_hydrolase_composite"/>
</dbReference>
<dbReference type="Gene3D" id="2.30.40.10">
    <property type="entry name" value="Urease, subunit C, domain 1"/>
    <property type="match status" value="1"/>
</dbReference>
<dbReference type="InterPro" id="IPR006680">
    <property type="entry name" value="Amidohydro-rel"/>
</dbReference>
<accession>A0A432WQD0</accession>
<evidence type="ECO:0000313" key="3">
    <source>
        <dbReference type="Proteomes" id="UP000286934"/>
    </source>
</evidence>
<dbReference type="PANTHER" id="PTHR43135:SF3">
    <property type="entry name" value="ALPHA-D-RIBOSE 1-METHYLPHOSPHONATE 5-TRIPHOSPHATE DIPHOSPHATASE"/>
    <property type="match status" value="1"/>
</dbReference>
<feature type="domain" description="Amidohydrolase-related" evidence="1">
    <location>
        <begin position="92"/>
        <end position="437"/>
    </location>
</feature>
<protein>
    <submittedName>
        <fullName evidence="2">Amidohydrolase</fullName>
    </submittedName>
</protein>
<dbReference type="Pfam" id="PF01979">
    <property type="entry name" value="Amidohydro_1"/>
    <property type="match status" value="1"/>
</dbReference>
<comment type="caution">
    <text evidence="2">The sequence shown here is derived from an EMBL/GenBank/DDBJ whole genome shotgun (WGS) entry which is preliminary data.</text>
</comment>
<reference evidence="3" key="1">
    <citation type="journal article" date="2018" name="Front. Microbiol.">
        <title>Genome-Based Analysis Reveals the Taxonomy and Diversity of the Family Idiomarinaceae.</title>
        <authorList>
            <person name="Liu Y."/>
            <person name="Lai Q."/>
            <person name="Shao Z."/>
        </authorList>
    </citation>
    <scope>NUCLEOTIDE SEQUENCE [LARGE SCALE GENOMIC DNA]</scope>
    <source>
        <strain evidence="3">AIS</strain>
    </source>
</reference>